<evidence type="ECO:0000259" key="3">
    <source>
        <dbReference type="PROSITE" id="PS51752"/>
    </source>
</evidence>
<organism evidence="4 5">
    <name type="scientific">Rubroshorea leprosula</name>
    <dbReference type="NCBI Taxonomy" id="152421"/>
    <lineage>
        <taxon>Eukaryota</taxon>
        <taxon>Viridiplantae</taxon>
        <taxon>Streptophyta</taxon>
        <taxon>Embryophyta</taxon>
        <taxon>Tracheophyta</taxon>
        <taxon>Spermatophyta</taxon>
        <taxon>Magnoliopsida</taxon>
        <taxon>eudicotyledons</taxon>
        <taxon>Gunneridae</taxon>
        <taxon>Pentapetalae</taxon>
        <taxon>rosids</taxon>
        <taxon>malvids</taxon>
        <taxon>Malvales</taxon>
        <taxon>Dipterocarpaceae</taxon>
        <taxon>Rubroshorea</taxon>
    </lineage>
</organism>
<keyword evidence="5" id="KW-1185">Reference proteome</keyword>
<dbReference type="AlphaFoldDB" id="A0AAV5M1C1"/>
<gene>
    <name evidence="4" type="ORF">SLEP1_g50856</name>
</gene>
<comment type="similarity">
    <text evidence="1">Belongs to the jacalin lectin family.</text>
</comment>
<comment type="caution">
    <text evidence="4">The sequence shown here is derived from an EMBL/GenBank/DDBJ whole genome shotgun (WGS) entry which is preliminary data.</text>
</comment>
<reference evidence="4 5" key="1">
    <citation type="journal article" date="2021" name="Commun. Biol.">
        <title>The genome of Shorea leprosula (Dipterocarpaceae) highlights the ecological relevance of drought in aseasonal tropical rainforests.</title>
        <authorList>
            <person name="Ng K.K.S."/>
            <person name="Kobayashi M.J."/>
            <person name="Fawcett J.A."/>
            <person name="Hatakeyama M."/>
            <person name="Paape T."/>
            <person name="Ng C.H."/>
            <person name="Ang C.C."/>
            <person name="Tnah L.H."/>
            <person name="Lee C.T."/>
            <person name="Nishiyama T."/>
            <person name="Sese J."/>
            <person name="O'Brien M.J."/>
            <person name="Copetti D."/>
            <person name="Mohd Noor M.I."/>
            <person name="Ong R.C."/>
            <person name="Putra M."/>
            <person name="Sireger I.Z."/>
            <person name="Indrioko S."/>
            <person name="Kosugi Y."/>
            <person name="Izuno A."/>
            <person name="Isagi Y."/>
            <person name="Lee S.L."/>
            <person name="Shimizu K.K."/>
        </authorList>
    </citation>
    <scope>NUCLEOTIDE SEQUENCE [LARGE SCALE GENOMIC DNA]</scope>
    <source>
        <strain evidence="4">214</strain>
    </source>
</reference>
<evidence type="ECO:0000313" key="4">
    <source>
        <dbReference type="EMBL" id="GKV43583.1"/>
    </source>
</evidence>
<name>A0AAV5M1C1_9ROSI</name>
<dbReference type="SUPFAM" id="SSF51101">
    <property type="entry name" value="Mannose-binding lectins"/>
    <property type="match status" value="1"/>
</dbReference>
<dbReference type="InterPro" id="IPR001229">
    <property type="entry name" value="Jacalin-like_lectin_dom"/>
</dbReference>
<accession>A0AAV5M1C1</accession>
<sequence length="34" mass="3632">MNNSTVVGFHGRAGHYLDAIGIFVKPETKISQGS</sequence>
<evidence type="ECO:0000256" key="2">
    <source>
        <dbReference type="ARBA" id="ARBA00022734"/>
    </source>
</evidence>
<protein>
    <recommendedName>
        <fullName evidence="3">Jacalin-type lectin domain-containing protein</fullName>
    </recommendedName>
</protein>
<dbReference type="Pfam" id="PF01419">
    <property type="entry name" value="Jacalin"/>
    <property type="match status" value="1"/>
</dbReference>
<keyword evidence="2" id="KW-0430">Lectin</keyword>
<proteinExistence type="inferred from homology"/>
<dbReference type="InterPro" id="IPR036404">
    <property type="entry name" value="Jacalin-like_lectin_dom_sf"/>
</dbReference>
<feature type="domain" description="Jacalin-type lectin" evidence="3">
    <location>
        <begin position="1"/>
        <end position="26"/>
    </location>
</feature>
<dbReference type="Proteomes" id="UP001054252">
    <property type="component" value="Unassembled WGS sequence"/>
</dbReference>
<dbReference type="GO" id="GO:0030246">
    <property type="term" value="F:carbohydrate binding"/>
    <property type="evidence" value="ECO:0007669"/>
    <property type="project" value="UniProtKB-KW"/>
</dbReference>
<dbReference type="PROSITE" id="PS51752">
    <property type="entry name" value="JACALIN_LECTIN"/>
    <property type="match status" value="1"/>
</dbReference>
<dbReference type="EMBL" id="BPVZ01000170">
    <property type="protein sequence ID" value="GKV43583.1"/>
    <property type="molecule type" value="Genomic_DNA"/>
</dbReference>
<evidence type="ECO:0000313" key="5">
    <source>
        <dbReference type="Proteomes" id="UP001054252"/>
    </source>
</evidence>
<dbReference type="Gene3D" id="2.100.10.30">
    <property type="entry name" value="Jacalin-like lectin domain"/>
    <property type="match status" value="1"/>
</dbReference>
<evidence type="ECO:0000256" key="1">
    <source>
        <dbReference type="ARBA" id="ARBA00006568"/>
    </source>
</evidence>